<reference evidence="8 9" key="1">
    <citation type="submission" date="2017-02" db="EMBL/GenBank/DDBJ databases">
        <authorList>
            <person name="Peterson S.W."/>
        </authorList>
    </citation>
    <scope>NUCLEOTIDE SEQUENCE [LARGE SCALE GENOMIC DNA]</scope>
    <source>
        <strain evidence="8 9">DSM 22335</strain>
    </source>
</reference>
<dbReference type="SMART" id="SM00421">
    <property type="entry name" value="HTH_LUXR"/>
    <property type="match status" value="1"/>
</dbReference>
<dbReference type="EMBL" id="FUWH01000003">
    <property type="protein sequence ID" value="SJZ67856.1"/>
    <property type="molecule type" value="Genomic_DNA"/>
</dbReference>
<dbReference type="PANTHER" id="PTHR43214">
    <property type="entry name" value="TWO-COMPONENT RESPONSE REGULATOR"/>
    <property type="match status" value="1"/>
</dbReference>
<evidence type="ECO:0000256" key="4">
    <source>
        <dbReference type="ARBA" id="ARBA00023163"/>
    </source>
</evidence>
<feature type="domain" description="HTH luxR-type" evidence="6">
    <location>
        <begin position="148"/>
        <end position="213"/>
    </location>
</feature>
<keyword evidence="9" id="KW-1185">Reference proteome</keyword>
<proteinExistence type="predicted"/>
<dbReference type="InterPro" id="IPR039420">
    <property type="entry name" value="WalR-like"/>
</dbReference>
<keyword evidence="4" id="KW-0804">Transcription</keyword>
<dbReference type="Pfam" id="PF00196">
    <property type="entry name" value="GerE"/>
    <property type="match status" value="1"/>
</dbReference>
<dbReference type="AlphaFoldDB" id="A0A1T4MM08"/>
<dbReference type="PROSITE" id="PS50110">
    <property type="entry name" value="RESPONSE_REGULATORY"/>
    <property type="match status" value="1"/>
</dbReference>
<feature type="domain" description="Response regulatory" evidence="7">
    <location>
        <begin position="7"/>
        <end position="123"/>
    </location>
</feature>
<evidence type="ECO:0000256" key="5">
    <source>
        <dbReference type="PROSITE-ProRule" id="PRU00169"/>
    </source>
</evidence>
<dbReference type="STRING" id="413434.SAMN04488132_103445"/>
<dbReference type="PROSITE" id="PS50043">
    <property type="entry name" value="HTH_LUXR_2"/>
    <property type="match status" value="1"/>
</dbReference>
<dbReference type="InterPro" id="IPR016032">
    <property type="entry name" value="Sig_transdc_resp-reg_C-effctor"/>
</dbReference>
<protein>
    <submittedName>
        <fullName evidence="8">DNA-binding response regulator, NarL/FixJ family, contains REC and HTH domains</fullName>
    </submittedName>
</protein>
<organism evidence="8 9">
    <name type="scientific">Sediminibacterium ginsengisoli</name>
    <dbReference type="NCBI Taxonomy" id="413434"/>
    <lineage>
        <taxon>Bacteria</taxon>
        <taxon>Pseudomonadati</taxon>
        <taxon>Bacteroidota</taxon>
        <taxon>Chitinophagia</taxon>
        <taxon>Chitinophagales</taxon>
        <taxon>Chitinophagaceae</taxon>
        <taxon>Sediminibacterium</taxon>
    </lineage>
</organism>
<dbReference type="Pfam" id="PF00072">
    <property type="entry name" value="Response_reg"/>
    <property type="match status" value="1"/>
</dbReference>
<evidence type="ECO:0000313" key="9">
    <source>
        <dbReference type="Proteomes" id="UP000190888"/>
    </source>
</evidence>
<keyword evidence="3 8" id="KW-0238">DNA-binding</keyword>
<keyword evidence="1 5" id="KW-0597">Phosphoprotein</keyword>
<dbReference type="SUPFAM" id="SSF46894">
    <property type="entry name" value="C-terminal effector domain of the bipartite response regulators"/>
    <property type="match status" value="1"/>
</dbReference>
<sequence>MKNQKIKVLIADDHVIFREGLKMLLKPVKQIELAGEVSDGRELISFAENELPDVILTDIKMPVIDGIEATRKLCRLFPTARIIALSTYSDEHLIIEMLEAGARGYVLKNADTDEVVTAIKTVYEHKPYFSQEITQSLLKIVVERQHLLKEEAPLLSELEKDIIRFICREMTSKQIAERLNTSQRTIEGFRVKIMSKTGARNVAGIITYALQHGIYKEDS</sequence>
<dbReference type="Gene3D" id="3.40.50.2300">
    <property type="match status" value="1"/>
</dbReference>
<dbReference type="RefSeq" id="WP_078830909.1">
    <property type="nucleotide sequence ID" value="NZ_FUWH01000003.1"/>
</dbReference>
<dbReference type="SMART" id="SM00448">
    <property type="entry name" value="REC"/>
    <property type="match status" value="1"/>
</dbReference>
<dbReference type="CDD" id="cd17535">
    <property type="entry name" value="REC_NarL-like"/>
    <property type="match status" value="1"/>
</dbReference>
<evidence type="ECO:0000256" key="1">
    <source>
        <dbReference type="ARBA" id="ARBA00022553"/>
    </source>
</evidence>
<dbReference type="InterPro" id="IPR011006">
    <property type="entry name" value="CheY-like_superfamily"/>
</dbReference>
<keyword evidence="2" id="KW-0805">Transcription regulation</keyword>
<evidence type="ECO:0000256" key="2">
    <source>
        <dbReference type="ARBA" id="ARBA00023015"/>
    </source>
</evidence>
<dbReference type="InterPro" id="IPR000792">
    <property type="entry name" value="Tscrpt_reg_LuxR_C"/>
</dbReference>
<evidence type="ECO:0000313" key="8">
    <source>
        <dbReference type="EMBL" id="SJZ67856.1"/>
    </source>
</evidence>
<dbReference type="GO" id="GO:0003677">
    <property type="term" value="F:DNA binding"/>
    <property type="evidence" value="ECO:0007669"/>
    <property type="project" value="UniProtKB-KW"/>
</dbReference>
<name>A0A1T4MM08_9BACT</name>
<dbReference type="GO" id="GO:0000160">
    <property type="term" value="P:phosphorelay signal transduction system"/>
    <property type="evidence" value="ECO:0007669"/>
    <property type="project" value="InterPro"/>
</dbReference>
<dbReference type="SUPFAM" id="SSF52172">
    <property type="entry name" value="CheY-like"/>
    <property type="match status" value="1"/>
</dbReference>
<evidence type="ECO:0000256" key="3">
    <source>
        <dbReference type="ARBA" id="ARBA00023125"/>
    </source>
</evidence>
<evidence type="ECO:0000259" key="7">
    <source>
        <dbReference type="PROSITE" id="PS50110"/>
    </source>
</evidence>
<dbReference type="InterPro" id="IPR058245">
    <property type="entry name" value="NreC/VraR/RcsB-like_REC"/>
</dbReference>
<dbReference type="GO" id="GO:0006355">
    <property type="term" value="P:regulation of DNA-templated transcription"/>
    <property type="evidence" value="ECO:0007669"/>
    <property type="project" value="InterPro"/>
</dbReference>
<dbReference type="PANTHER" id="PTHR43214:SF41">
    <property type="entry name" value="NITRATE_NITRITE RESPONSE REGULATOR PROTEIN NARP"/>
    <property type="match status" value="1"/>
</dbReference>
<dbReference type="Proteomes" id="UP000190888">
    <property type="component" value="Unassembled WGS sequence"/>
</dbReference>
<dbReference type="OrthoDB" id="9797341at2"/>
<dbReference type="InterPro" id="IPR001789">
    <property type="entry name" value="Sig_transdc_resp-reg_receiver"/>
</dbReference>
<accession>A0A1T4MM08</accession>
<gene>
    <name evidence="8" type="ORF">SAMN04488132_103445</name>
</gene>
<feature type="modified residue" description="4-aspartylphosphate" evidence="5">
    <location>
        <position position="58"/>
    </location>
</feature>
<evidence type="ECO:0000259" key="6">
    <source>
        <dbReference type="PROSITE" id="PS50043"/>
    </source>
</evidence>